<accession>A0AAJ0MGS1</accession>
<reference evidence="2" key="1">
    <citation type="journal article" date="2023" name="Mol. Phylogenet. Evol.">
        <title>Genome-scale phylogeny and comparative genomics of the fungal order Sordariales.</title>
        <authorList>
            <person name="Hensen N."/>
            <person name="Bonometti L."/>
            <person name="Westerberg I."/>
            <person name="Brannstrom I.O."/>
            <person name="Guillou S."/>
            <person name="Cros-Aarteil S."/>
            <person name="Calhoun S."/>
            <person name="Haridas S."/>
            <person name="Kuo A."/>
            <person name="Mondo S."/>
            <person name="Pangilinan J."/>
            <person name="Riley R."/>
            <person name="LaButti K."/>
            <person name="Andreopoulos B."/>
            <person name="Lipzen A."/>
            <person name="Chen C."/>
            <person name="Yan M."/>
            <person name="Daum C."/>
            <person name="Ng V."/>
            <person name="Clum A."/>
            <person name="Steindorff A."/>
            <person name="Ohm R.A."/>
            <person name="Martin F."/>
            <person name="Silar P."/>
            <person name="Natvig D.O."/>
            <person name="Lalanne C."/>
            <person name="Gautier V."/>
            <person name="Ament-Velasquez S.L."/>
            <person name="Kruys A."/>
            <person name="Hutchinson M.I."/>
            <person name="Powell A.J."/>
            <person name="Barry K."/>
            <person name="Miller A.N."/>
            <person name="Grigoriev I.V."/>
            <person name="Debuchy R."/>
            <person name="Gladieux P."/>
            <person name="Hiltunen Thoren M."/>
            <person name="Johannesson H."/>
        </authorList>
    </citation>
    <scope>NUCLEOTIDE SEQUENCE</scope>
    <source>
        <strain evidence="2">CBS 955.72</strain>
    </source>
</reference>
<dbReference type="PANTHER" id="PTHR38795">
    <property type="entry name" value="DUF6604 DOMAIN-CONTAINING PROTEIN"/>
    <property type="match status" value="1"/>
</dbReference>
<dbReference type="AlphaFoldDB" id="A0AAJ0MGS1"/>
<comment type="caution">
    <text evidence="2">The sequence shown here is derived from an EMBL/GenBank/DDBJ whole genome shotgun (WGS) entry which is preliminary data.</text>
</comment>
<dbReference type="InterPro" id="IPR046539">
    <property type="entry name" value="DUF6604"/>
</dbReference>
<dbReference type="PANTHER" id="PTHR38795:SF1">
    <property type="entry name" value="DUF6604 DOMAIN-CONTAINING PROTEIN"/>
    <property type="match status" value="1"/>
</dbReference>
<feature type="non-terminal residue" evidence="2">
    <location>
        <position position="129"/>
    </location>
</feature>
<proteinExistence type="predicted"/>
<reference evidence="2" key="2">
    <citation type="submission" date="2023-06" db="EMBL/GenBank/DDBJ databases">
        <authorList>
            <consortium name="Lawrence Berkeley National Laboratory"/>
            <person name="Haridas S."/>
            <person name="Hensen N."/>
            <person name="Bonometti L."/>
            <person name="Westerberg I."/>
            <person name="Brannstrom I.O."/>
            <person name="Guillou S."/>
            <person name="Cros-Aarteil S."/>
            <person name="Calhoun S."/>
            <person name="Kuo A."/>
            <person name="Mondo S."/>
            <person name="Pangilinan J."/>
            <person name="Riley R."/>
            <person name="Labutti K."/>
            <person name="Andreopoulos B."/>
            <person name="Lipzen A."/>
            <person name="Chen C."/>
            <person name="Yanf M."/>
            <person name="Daum C."/>
            <person name="Ng V."/>
            <person name="Clum A."/>
            <person name="Steindorff A."/>
            <person name="Ohm R."/>
            <person name="Martin F."/>
            <person name="Silar P."/>
            <person name="Natvig D."/>
            <person name="Lalanne C."/>
            <person name="Gautier V."/>
            <person name="Ament-Velasquez S.L."/>
            <person name="Kruys A."/>
            <person name="Hutchinson M.I."/>
            <person name="Powell A.J."/>
            <person name="Barry K."/>
            <person name="Miller A.N."/>
            <person name="Grigoriev I.V."/>
            <person name="Debuchy R."/>
            <person name="Gladieux P."/>
            <person name="Thoren M.H."/>
            <person name="Johannesson H."/>
        </authorList>
    </citation>
    <scope>NUCLEOTIDE SEQUENCE</scope>
    <source>
        <strain evidence="2">CBS 955.72</strain>
    </source>
</reference>
<dbReference type="Proteomes" id="UP001275084">
    <property type="component" value="Unassembled WGS sequence"/>
</dbReference>
<dbReference type="Pfam" id="PF20253">
    <property type="entry name" value="DUF6604"/>
    <property type="match status" value="1"/>
</dbReference>
<evidence type="ECO:0000259" key="1">
    <source>
        <dbReference type="Pfam" id="PF20253"/>
    </source>
</evidence>
<evidence type="ECO:0000313" key="3">
    <source>
        <dbReference type="Proteomes" id="UP001275084"/>
    </source>
</evidence>
<name>A0AAJ0MGS1_9PEZI</name>
<feature type="domain" description="DUF6604" evidence="1">
    <location>
        <begin position="8"/>
        <end position="124"/>
    </location>
</feature>
<keyword evidence="3" id="KW-1185">Reference proteome</keyword>
<organism evidence="2 3">
    <name type="scientific">Lasiosphaeria hispida</name>
    <dbReference type="NCBI Taxonomy" id="260671"/>
    <lineage>
        <taxon>Eukaryota</taxon>
        <taxon>Fungi</taxon>
        <taxon>Dikarya</taxon>
        <taxon>Ascomycota</taxon>
        <taxon>Pezizomycotina</taxon>
        <taxon>Sordariomycetes</taxon>
        <taxon>Sordariomycetidae</taxon>
        <taxon>Sordariales</taxon>
        <taxon>Lasiosphaeriaceae</taxon>
        <taxon>Lasiosphaeria</taxon>
    </lineage>
</organism>
<dbReference type="EMBL" id="JAUIQD010000003">
    <property type="protein sequence ID" value="KAK3358109.1"/>
    <property type="molecule type" value="Genomic_DNA"/>
</dbReference>
<gene>
    <name evidence="2" type="ORF">B0T25DRAFT_540969</name>
</gene>
<protein>
    <recommendedName>
        <fullName evidence="1">DUF6604 domain-containing protein</fullName>
    </recommendedName>
</protein>
<sequence length="129" mass="14621">MGLNLYLSYKRDTGRLIYWIVKASNGIISQAAMLPHDVPCTPNPHRPDYHRKPCPSVQAHRQIPLATPPDIFQMFCSVIDARTTSYRNFQSLVAERPDPKLKKSKASHLYFISVLTEAFKALSGTNLYS</sequence>
<evidence type="ECO:0000313" key="2">
    <source>
        <dbReference type="EMBL" id="KAK3358109.1"/>
    </source>
</evidence>